<dbReference type="InterPro" id="IPR001387">
    <property type="entry name" value="Cro/C1-type_HTH"/>
</dbReference>
<dbReference type="GO" id="GO:0003677">
    <property type="term" value="F:DNA binding"/>
    <property type="evidence" value="ECO:0007669"/>
    <property type="project" value="UniProtKB-KW"/>
</dbReference>
<reference evidence="3" key="2">
    <citation type="submission" date="2020-02" db="EMBL/GenBank/DDBJ databases">
        <authorList>
            <consortium name="NCBI Pathogen Detection Project"/>
        </authorList>
    </citation>
    <scope>NUCLEOTIDE SEQUENCE</scope>
    <source>
        <strain evidence="3">MA.GW_S01608-07</strain>
    </source>
</reference>
<keyword evidence="1" id="KW-0238">DNA-binding</keyword>
<dbReference type="SMART" id="SM00530">
    <property type="entry name" value="HTH_XRE"/>
    <property type="match status" value="1"/>
</dbReference>
<organism evidence="3">
    <name type="scientific">Salmonella enterica</name>
    <name type="common">Salmonella choleraesuis</name>
    <dbReference type="NCBI Taxonomy" id="28901"/>
    <lineage>
        <taxon>Bacteria</taxon>
        <taxon>Pseudomonadati</taxon>
        <taxon>Pseudomonadota</taxon>
        <taxon>Gammaproteobacteria</taxon>
        <taxon>Enterobacterales</taxon>
        <taxon>Enterobacteriaceae</taxon>
        <taxon>Salmonella</taxon>
    </lineage>
</organism>
<evidence type="ECO:0000256" key="1">
    <source>
        <dbReference type="ARBA" id="ARBA00023125"/>
    </source>
</evidence>
<evidence type="ECO:0000313" key="3">
    <source>
        <dbReference type="EMBL" id="HAF6043979.1"/>
    </source>
</evidence>
<evidence type="ECO:0000259" key="2">
    <source>
        <dbReference type="PROSITE" id="PS50943"/>
    </source>
</evidence>
<feature type="domain" description="HTH cro/C1-type" evidence="2">
    <location>
        <begin position="11"/>
        <end position="65"/>
    </location>
</feature>
<dbReference type="EMBL" id="DAAVRS010000034">
    <property type="protein sequence ID" value="HAF6043979.1"/>
    <property type="molecule type" value="Genomic_DNA"/>
</dbReference>
<dbReference type="CDD" id="cd00093">
    <property type="entry name" value="HTH_XRE"/>
    <property type="match status" value="1"/>
</dbReference>
<reference evidence="3" key="1">
    <citation type="journal article" date="2018" name="Genome Biol.">
        <title>SKESA: strategic k-mer extension for scrupulous assemblies.</title>
        <authorList>
            <person name="Souvorov A."/>
            <person name="Agarwala R."/>
            <person name="Lipman D.J."/>
        </authorList>
    </citation>
    <scope>NUCLEOTIDE SEQUENCE</scope>
    <source>
        <strain evidence="3">MA.GW_S01608-07</strain>
    </source>
</reference>
<protein>
    <submittedName>
        <fullName evidence="3">Helix-turn-helix transcriptional regulator</fullName>
    </submittedName>
</protein>
<name>A0A749ZCI6_SALER</name>
<proteinExistence type="predicted"/>
<dbReference type="InterPro" id="IPR010982">
    <property type="entry name" value="Lambda_DNA-bd_dom_sf"/>
</dbReference>
<sequence>METTQMLKDVLRERRKALRLKQSEVAEKIGVKPQTYMKWENGIYEPKVSYISKLAKVLKVTEKEICNGELIEKNIYDVLEFIEIIEKMEKAFGKTKLNAILYEHIDDKYELIRHLEQLYESKREEVINSGIAGNYPDLGMVVFNSTEEPPDNE</sequence>
<accession>A0A749ZCI6</accession>
<comment type="caution">
    <text evidence="3">The sequence shown here is derived from an EMBL/GenBank/DDBJ whole genome shotgun (WGS) entry which is preliminary data.</text>
</comment>
<dbReference type="Gene3D" id="1.10.260.40">
    <property type="entry name" value="lambda repressor-like DNA-binding domains"/>
    <property type="match status" value="1"/>
</dbReference>
<dbReference type="SUPFAM" id="SSF47413">
    <property type="entry name" value="lambda repressor-like DNA-binding domains"/>
    <property type="match status" value="1"/>
</dbReference>
<dbReference type="PANTHER" id="PTHR46558:SF11">
    <property type="entry name" value="HTH-TYPE TRANSCRIPTIONAL REGULATOR XRE"/>
    <property type="match status" value="1"/>
</dbReference>
<dbReference type="AlphaFoldDB" id="A0A749ZCI6"/>
<dbReference type="PROSITE" id="PS50943">
    <property type="entry name" value="HTH_CROC1"/>
    <property type="match status" value="1"/>
</dbReference>
<gene>
    <name evidence="3" type="ORF">G8N95_004765</name>
</gene>
<dbReference type="Pfam" id="PF01381">
    <property type="entry name" value="HTH_3"/>
    <property type="match status" value="1"/>
</dbReference>
<dbReference type="PANTHER" id="PTHR46558">
    <property type="entry name" value="TRACRIPTIONAL REGULATORY PROTEIN-RELATED-RELATED"/>
    <property type="match status" value="1"/>
</dbReference>